<dbReference type="InterPro" id="IPR052803">
    <property type="entry name" value="Cilium-Associated_Jouberin"/>
</dbReference>
<feature type="repeat" description="WD" evidence="5">
    <location>
        <begin position="229"/>
        <end position="262"/>
    </location>
</feature>
<feature type="region of interest" description="Disordered" evidence="6">
    <location>
        <begin position="735"/>
        <end position="800"/>
    </location>
</feature>
<sequence length="800" mass="88914">MRSIFATQGERGTVELNDRLEESLKHRSSSLAQLEPSQWTRLPGQLCRVPNCLSLNLPAGGGGCFVIRFSHDGKTLACGCHDKDGFPITLYEIPSGEVKGQLQGHFGMTYDLCWSKKDRQLVSASADATIPSGEVKGQLQGHFGMTYDLCWSKKDRQLVSASADATVRVWNVEKPSTPSMKVLPHPTYVYTAKFHPRVTRVVVTGCYDHILRIWSIQGSSSSGELLQELDQHHSFINAVCFDSDGKRLFSADNVGVIYMWNVYVTELPSSKGLLRDWTLNKQLKDKDLEGVAVSSLQVHPNNNRLLVHSRDNVIRMFDLRIGGSGMTMQKFFGGLDHVMWGCVFQWGFGDDDAEVLCGGSGMTMQKFFGGLNFRELIHSTFTPCGSFVFAGSEDSCAYVWNTETGDQVASYRELGYRSPVSDVQFHPHDHIVAFCAFGDNQPVLVYKFDHEVAQKDVGAEGGDRVRSPELRATAIKSDNEELDTARSRISTARDMFKAEETAKMERVMSLLHSVKPDSSSSTLPAPQHPLAVPYSSSGTLLSWGSTFDSTMFTKSAARMLDPSALSPHSVNDTRSLMMQQQQQMAAQAQFIEYNQAGDRPGFLPVGRQGMYHSGGTPQMALAATPGRPQFSFQSLASAKEEEMEKVVALYDYKAQRSDELSLRSGDSVLVLYKDSANWWMGQLPGGQQGFFPSNYVTEGDKDVVKSSDNLEHIVDIHVSDDDDDKPSRHAAVVTKSGELRILSDHEDSDPETPLRSHPKKKKGKRREPTVMMMMDEVLPSPIIRGKTRKRRPQETEDSEL</sequence>
<dbReference type="Gene3D" id="2.30.30.40">
    <property type="entry name" value="SH3 Domains"/>
    <property type="match status" value="1"/>
</dbReference>
<keyword evidence="9" id="KW-1185">Reference proteome</keyword>
<dbReference type="SMART" id="SM00320">
    <property type="entry name" value="WD40"/>
    <property type="match status" value="8"/>
</dbReference>
<feature type="compositionally biased region" description="Basic residues" evidence="6">
    <location>
        <begin position="756"/>
        <end position="765"/>
    </location>
</feature>
<feature type="domain" description="SH3" evidence="7">
    <location>
        <begin position="641"/>
        <end position="701"/>
    </location>
</feature>
<dbReference type="PRINTS" id="PR00452">
    <property type="entry name" value="SH3DOMAIN"/>
</dbReference>
<protein>
    <recommendedName>
        <fullName evidence="7">SH3 domain-containing protein</fullName>
    </recommendedName>
</protein>
<dbReference type="AlphaFoldDB" id="A0AAD9PFM4"/>
<dbReference type="InterPro" id="IPR019775">
    <property type="entry name" value="WD40_repeat_CS"/>
</dbReference>
<evidence type="ECO:0000256" key="4">
    <source>
        <dbReference type="PROSITE-ProRule" id="PRU00192"/>
    </source>
</evidence>
<dbReference type="Pfam" id="PF00018">
    <property type="entry name" value="SH3_1"/>
    <property type="match status" value="1"/>
</dbReference>
<accession>A0AAD9PFM4</accession>
<dbReference type="GO" id="GO:0036064">
    <property type="term" value="C:ciliary basal body"/>
    <property type="evidence" value="ECO:0007669"/>
    <property type="project" value="TreeGrafter"/>
</dbReference>
<evidence type="ECO:0000313" key="8">
    <source>
        <dbReference type="EMBL" id="KAK2193936.1"/>
    </source>
</evidence>
<dbReference type="Gene3D" id="2.130.10.10">
    <property type="entry name" value="YVTN repeat-like/Quinoprotein amine dehydrogenase"/>
    <property type="match status" value="2"/>
</dbReference>
<dbReference type="InterPro" id="IPR036322">
    <property type="entry name" value="WD40_repeat_dom_sf"/>
</dbReference>
<dbReference type="SUPFAM" id="SSF50044">
    <property type="entry name" value="SH3-domain"/>
    <property type="match status" value="1"/>
</dbReference>
<dbReference type="PANTHER" id="PTHR44499:SF1">
    <property type="entry name" value="JOUBERIN"/>
    <property type="match status" value="1"/>
</dbReference>
<dbReference type="EMBL" id="JAODUO010000004">
    <property type="protein sequence ID" value="KAK2193936.1"/>
    <property type="molecule type" value="Genomic_DNA"/>
</dbReference>
<evidence type="ECO:0000256" key="5">
    <source>
        <dbReference type="PROSITE-ProRule" id="PRU00221"/>
    </source>
</evidence>
<dbReference type="SUPFAM" id="SSF50978">
    <property type="entry name" value="WD40 repeat-like"/>
    <property type="match status" value="1"/>
</dbReference>
<keyword evidence="3" id="KW-0677">Repeat</keyword>
<comment type="caution">
    <text evidence="8">The sequence shown here is derived from an EMBL/GenBank/DDBJ whole genome shotgun (WGS) entry which is preliminary data.</text>
</comment>
<proteinExistence type="predicted"/>
<dbReference type="InterPro" id="IPR015943">
    <property type="entry name" value="WD40/YVTN_repeat-like_dom_sf"/>
</dbReference>
<name>A0AAD9PFM4_RIDPI</name>
<dbReference type="InterPro" id="IPR001452">
    <property type="entry name" value="SH3_domain"/>
</dbReference>
<evidence type="ECO:0000259" key="7">
    <source>
        <dbReference type="PROSITE" id="PS50002"/>
    </source>
</evidence>
<evidence type="ECO:0000256" key="2">
    <source>
        <dbReference type="ARBA" id="ARBA00022574"/>
    </source>
</evidence>
<evidence type="ECO:0000256" key="1">
    <source>
        <dbReference type="ARBA" id="ARBA00022443"/>
    </source>
</evidence>
<evidence type="ECO:0000256" key="3">
    <source>
        <dbReference type="ARBA" id="ARBA00022737"/>
    </source>
</evidence>
<dbReference type="PROSITE" id="PS00678">
    <property type="entry name" value="WD_REPEATS_1"/>
    <property type="match status" value="1"/>
</dbReference>
<dbReference type="FunFam" id="2.30.30.40:FF:000072">
    <property type="entry name" value="Unconventional Myosin IB"/>
    <property type="match status" value="1"/>
</dbReference>
<keyword evidence="1 4" id="KW-0728">SH3 domain</keyword>
<feature type="repeat" description="WD" evidence="5">
    <location>
        <begin position="182"/>
        <end position="224"/>
    </location>
</feature>
<dbReference type="PROSITE" id="PS50294">
    <property type="entry name" value="WD_REPEATS_REGION"/>
    <property type="match status" value="1"/>
</dbReference>
<keyword evidence="2 5" id="KW-0853">WD repeat</keyword>
<evidence type="ECO:0000256" key="6">
    <source>
        <dbReference type="SAM" id="MobiDB-lite"/>
    </source>
</evidence>
<dbReference type="PANTHER" id="PTHR44499">
    <property type="entry name" value="JOUBERIN"/>
    <property type="match status" value="1"/>
</dbReference>
<dbReference type="InterPro" id="IPR001680">
    <property type="entry name" value="WD40_rpt"/>
</dbReference>
<gene>
    <name evidence="8" type="ORF">NP493_4g02002</name>
</gene>
<feature type="repeat" description="WD" evidence="5">
    <location>
        <begin position="139"/>
        <end position="180"/>
    </location>
</feature>
<organism evidence="8 9">
    <name type="scientific">Ridgeia piscesae</name>
    <name type="common">Tubeworm</name>
    <dbReference type="NCBI Taxonomy" id="27915"/>
    <lineage>
        <taxon>Eukaryota</taxon>
        <taxon>Metazoa</taxon>
        <taxon>Spiralia</taxon>
        <taxon>Lophotrochozoa</taxon>
        <taxon>Annelida</taxon>
        <taxon>Polychaeta</taxon>
        <taxon>Sedentaria</taxon>
        <taxon>Canalipalpata</taxon>
        <taxon>Sabellida</taxon>
        <taxon>Siboglinidae</taxon>
        <taxon>Ridgeia</taxon>
    </lineage>
</organism>
<dbReference type="Proteomes" id="UP001209878">
    <property type="component" value="Unassembled WGS sequence"/>
</dbReference>
<dbReference type="SMART" id="SM00326">
    <property type="entry name" value="SH3"/>
    <property type="match status" value="1"/>
</dbReference>
<evidence type="ECO:0000313" key="9">
    <source>
        <dbReference type="Proteomes" id="UP001209878"/>
    </source>
</evidence>
<reference evidence="8" key="1">
    <citation type="journal article" date="2023" name="Mol. Biol. Evol.">
        <title>Third-Generation Sequencing Reveals the Adaptive Role of the Epigenome in Three Deep-Sea Polychaetes.</title>
        <authorList>
            <person name="Perez M."/>
            <person name="Aroh O."/>
            <person name="Sun Y."/>
            <person name="Lan Y."/>
            <person name="Juniper S.K."/>
            <person name="Young C.R."/>
            <person name="Angers B."/>
            <person name="Qian P.Y."/>
        </authorList>
    </citation>
    <scope>NUCLEOTIDE SEQUENCE</scope>
    <source>
        <strain evidence="8">R07B-5</strain>
    </source>
</reference>
<feature type="repeat" description="WD" evidence="5">
    <location>
        <begin position="381"/>
        <end position="410"/>
    </location>
</feature>
<dbReference type="Pfam" id="PF00400">
    <property type="entry name" value="WD40"/>
    <property type="match status" value="5"/>
</dbReference>
<dbReference type="PROSITE" id="PS50002">
    <property type="entry name" value="SH3"/>
    <property type="match status" value="1"/>
</dbReference>
<dbReference type="GO" id="GO:0044458">
    <property type="term" value="P:motile cilium assembly"/>
    <property type="evidence" value="ECO:0007669"/>
    <property type="project" value="TreeGrafter"/>
</dbReference>
<dbReference type="InterPro" id="IPR036028">
    <property type="entry name" value="SH3-like_dom_sf"/>
</dbReference>
<dbReference type="PROSITE" id="PS50082">
    <property type="entry name" value="WD_REPEATS_2"/>
    <property type="match status" value="4"/>
</dbReference>